<dbReference type="EMBL" id="BMVB01000020">
    <property type="protein sequence ID" value="GHC65617.1"/>
    <property type="molecule type" value="Genomic_DNA"/>
</dbReference>
<evidence type="ECO:0000313" key="3">
    <source>
        <dbReference type="Proteomes" id="UP000646244"/>
    </source>
</evidence>
<proteinExistence type="predicted"/>
<comment type="caution">
    <text evidence="2">The sequence shown here is derived from an EMBL/GenBank/DDBJ whole genome shotgun (WGS) entry which is preliminary data.</text>
</comment>
<sequence length="155" mass="16260">MGSGSGGDARLLKTELDSLKGFKAQVDELLTFLQGSWAAPQRIAEGHLVPAQLGSGFAEVDSLSSAYSEVHGQLKTLSQLLNDQIEALGTAVHAARVGYANVDADLRSRMWAIQARTKELYEPGLDPNARAAKSRAASHAPTPPPAAHSSSEGGI</sequence>
<dbReference type="AlphaFoldDB" id="A0A918TWN8"/>
<name>A0A918TWN8_STRCJ</name>
<accession>A0A918TWN8</accession>
<reference evidence="2" key="2">
    <citation type="submission" date="2020-09" db="EMBL/GenBank/DDBJ databases">
        <authorList>
            <person name="Sun Q."/>
            <person name="Ohkuma M."/>
        </authorList>
    </citation>
    <scope>NUCLEOTIDE SEQUENCE</scope>
    <source>
        <strain evidence="2">JCM 4633</strain>
    </source>
</reference>
<dbReference type="Proteomes" id="UP000646244">
    <property type="component" value="Unassembled WGS sequence"/>
</dbReference>
<organism evidence="2 3">
    <name type="scientific">Streptomyces cinnamoneus</name>
    <name type="common">Streptoverticillium cinnamoneum</name>
    <dbReference type="NCBI Taxonomy" id="53446"/>
    <lineage>
        <taxon>Bacteria</taxon>
        <taxon>Bacillati</taxon>
        <taxon>Actinomycetota</taxon>
        <taxon>Actinomycetes</taxon>
        <taxon>Kitasatosporales</taxon>
        <taxon>Streptomycetaceae</taxon>
        <taxon>Streptomyces</taxon>
        <taxon>Streptomyces cinnamoneus group</taxon>
    </lineage>
</organism>
<feature type="compositionally biased region" description="Low complexity" evidence="1">
    <location>
        <begin position="129"/>
        <end position="140"/>
    </location>
</feature>
<gene>
    <name evidence="2" type="ORF">GCM10010507_49110</name>
</gene>
<reference evidence="2" key="1">
    <citation type="journal article" date="2014" name="Int. J. Syst. Evol. Microbiol.">
        <title>Complete genome sequence of Corynebacterium casei LMG S-19264T (=DSM 44701T), isolated from a smear-ripened cheese.</title>
        <authorList>
            <consortium name="US DOE Joint Genome Institute (JGI-PGF)"/>
            <person name="Walter F."/>
            <person name="Albersmeier A."/>
            <person name="Kalinowski J."/>
            <person name="Ruckert C."/>
        </authorList>
    </citation>
    <scope>NUCLEOTIDE SEQUENCE</scope>
    <source>
        <strain evidence="2">JCM 4633</strain>
    </source>
</reference>
<dbReference type="RefSeq" id="WP_190112049.1">
    <property type="nucleotide sequence ID" value="NZ_BMVB01000020.1"/>
</dbReference>
<evidence type="ECO:0000313" key="2">
    <source>
        <dbReference type="EMBL" id="GHC65617.1"/>
    </source>
</evidence>
<feature type="region of interest" description="Disordered" evidence="1">
    <location>
        <begin position="122"/>
        <end position="155"/>
    </location>
</feature>
<evidence type="ECO:0000256" key="1">
    <source>
        <dbReference type="SAM" id="MobiDB-lite"/>
    </source>
</evidence>
<protein>
    <submittedName>
        <fullName evidence="2">Uncharacterized protein</fullName>
    </submittedName>
</protein>